<sequence length="1497" mass="166116">MWRLFEERLRRSRCEGCGGDCFVHRTTVISGAVHPPRPAAFLIACAVTPEWERCWVLVPGCPVCLVWDVFGHGRPLEESRGVGGALPPITHQRKKSGHKEEPSNRQRVPCHDRNGALQEAADPPARKTHSPILHDGGGGGGRRLPPKRKEEVVQKVARKRAVCRSQFRHRSMELYKLGHSVPTSLCKTKEPYNVCAEKNLQMCYQNGTAKKQDKTLAEPILNTMESNKKDVPLWRSVSLNNETRVDNESSTKNSGNGRHNLPAIVPERRQSRVKSLPERCSKNNVVSENNSAEAQQTLSYNESQNTTEAHKASMCKTASEPNGVDCSPINLSLKNRQASPNLHQTKRTNEVHNNQYLTSAVPKQPSNVPKKPVLLPEQNKSDNGIERNCVYVTAIPSNVLDPQQPGNVIVINFPNIQQQVSRMEKPSPPSSLDSPIISLINVAKSSAESVFNIKSVPVLNRLYIDLSHYLVLPNVAAETKRSIEEALNVLISYVLINLFCMPSSPLSRSFANKFLLSDLRPHMQFLTNSLEVIRANIASELFMEHLLWIVSRNPMGNNAPVPQQVFPNQVDLRGNPPNAWAENYLLQARRDMGVPRPEHLGGVPQAQPRRMGPVQEKAAMPESFSVPNPQMMRPELYYADNRYIPPKGPDHNPNAFYTNTVGKGKPPRGRSRKTNTSKITDKLSLSSLPPQAVAKKPILPHHQMAMHPNQNGEPGLNYALTLAGNDQSVLKTGNMMRRNSDTVVQPQDVRLGKTPPQLVDERRRLSDGALSTNFVTVPGRGLLGDRDRLQTQEQNNNNPLWRCASYVESQKNIPSNLEPAAAASKSGKAIILGNQVVRQVTPPGVQGAIRDTVVKQHVPPDVEQVLQANVIVNTNQVSTELVPRGTNCEKTPDANLDLDKESSFHTETVENLNSANSTVDHIPSSVIIGDNTMEVSRGDVLKSSVVKQPLGGAGIAADVDDVVVERITTEVAVGNGISCSSVGEPTTPVGGNQSDKRLHADADVSIEKIVNELDVPPKLIKLSALKRKFLQEDKRLKKKPRPLKLNDGDVVVIKDNEPDEFTKLDHNQNRIVGDQTVVTPRPQTSLGVEKTTLLPAIEKISDEEAPVSVKLHSDYASKISSPKRILETTEVTHCTLIEGSVETIQNKNKHLFEKPLLYTRPVVPSKPVEVVKPPPETKPLNVPKEISYKKESLTKLVRFQEDSNSIACSFKTKNDAEIKYPKTMEVKRLSPAATYKILAKVTPRSGSKFKPPTKPVAARPSVLQATINPPAVPVIQASPVTSTPAPPDTNWKHWFFENNRSNKTTVSPTLTADQNPKEPLCEIKVDSKVYSVRKRVFDKIPKGKLCYIRESNSFVRYFDDNQMELFIKNLNTCENSAVTNDLLKQVGRHSDSPTGVEISPSCQGSKQGEIITLSKDVFFSAEDNILDAEAYVVEVEKVRYCAPRDFYGFYKFVTGYQIVNNHPPISFQTFLTMHNTNRIKPLFKNYVLSLVEGGRVL</sequence>
<dbReference type="EMBL" id="JANEYG010000057">
    <property type="protein sequence ID" value="KAJ8915135.1"/>
    <property type="molecule type" value="Genomic_DNA"/>
</dbReference>
<keyword evidence="3" id="KW-1185">Reference proteome</keyword>
<proteinExistence type="predicted"/>
<gene>
    <name evidence="2" type="ORF">NQ315_000387</name>
</gene>
<feature type="region of interest" description="Disordered" evidence="1">
    <location>
        <begin position="243"/>
        <end position="300"/>
    </location>
</feature>
<feature type="region of interest" description="Disordered" evidence="1">
    <location>
        <begin position="649"/>
        <end position="683"/>
    </location>
</feature>
<accession>A0AAV8VLU6</accession>
<feature type="compositionally biased region" description="Basic and acidic residues" evidence="1">
    <location>
        <begin position="98"/>
        <end position="114"/>
    </location>
</feature>
<feature type="region of interest" description="Disordered" evidence="1">
    <location>
        <begin position="78"/>
        <end position="151"/>
    </location>
</feature>
<name>A0AAV8VLU6_9CUCU</name>
<reference evidence="2 3" key="1">
    <citation type="journal article" date="2023" name="Insect Mol. Biol.">
        <title>Genome sequencing provides insights into the evolution of gene families encoding plant cell wall-degrading enzymes in longhorned beetles.</title>
        <authorList>
            <person name="Shin N.R."/>
            <person name="Okamura Y."/>
            <person name="Kirsch R."/>
            <person name="Pauchet Y."/>
        </authorList>
    </citation>
    <scope>NUCLEOTIDE SEQUENCE [LARGE SCALE GENOMIC DNA]</scope>
    <source>
        <strain evidence="2">EAD_L_NR</strain>
    </source>
</reference>
<evidence type="ECO:0000256" key="1">
    <source>
        <dbReference type="SAM" id="MobiDB-lite"/>
    </source>
</evidence>
<dbReference type="Proteomes" id="UP001159042">
    <property type="component" value="Unassembled WGS sequence"/>
</dbReference>
<feature type="compositionally biased region" description="Basic and acidic residues" evidence="1">
    <location>
        <begin position="266"/>
        <end position="281"/>
    </location>
</feature>
<organism evidence="2 3">
    <name type="scientific">Exocentrus adspersus</name>
    <dbReference type="NCBI Taxonomy" id="1586481"/>
    <lineage>
        <taxon>Eukaryota</taxon>
        <taxon>Metazoa</taxon>
        <taxon>Ecdysozoa</taxon>
        <taxon>Arthropoda</taxon>
        <taxon>Hexapoda</taxon>
        <taxon>Insecta</taxon>
        <taxon>Pterygota</taxon>
        <taxon>Neoptera</taxon>
        <taxon>Endopterygota</taxon>
        <taxon>Coleoptera</taxon>
        <taxon>Polyphaga</taxon>
        <taxon>Cucujiformia</taxon>
        <taxon>Chrysomeloidea</taxon>
        <taxon>Cerambycidae</taxon>
        <taxon>Lamiinae</taxon>
        <taxon>Acanthocinini</taxon>
        <taxon>Exocentrus</taxon>
    </lineage>
</organism>
<evidence type="ECO:0000313" key="3">
    <source>
        <dbReference type="Proteomes" id="UP001159042"/>
    </source>
</evidence>
<comment type="caution">
    <text evidence="2">The sequence shown here is derived from an EMBL/GenBank/DDBJ whole genome shotgun (WGS) entry which is preliminary data.</text>
</comment>
<feature type="compositionally biased region" description="Basic residues" evidence="1">
    <location>
        <begin position="665"/>
        <end position="675"/>
    </location>
</feature>
<evidence type="ECO:0000313" key="2">
    <source>
        <dbReference type="EMBL" id="KAJ8915135.1"/>
    </source>
</evidence>
<protein>
    <submittedName>
        <fullName evidence="2">Uncharacterized protein</fullName>
    </submittedName>
</protein>
<feature type="compositionally biased region" description="Polar residues" evidence="1">
    <location>
        <begin position="282"/>
        <end position="300"/>
    </location>
</feature>